<keyword evidence="5 9" id="KW-0169">Cobalamin biosynthesis</keyword>
<dbReference type="STRING" id="1123285.SAMN05660235_00341"/>
<evidence type="ECO:0000256" key="8">
    <source>
        <dbReference type="ARBA" id="ARBA00023136"/>
    </source>
</evidence>
<comment type="pathway">
    <text evidence="2 9">Cofactor biosynthesis; adenosylcobalamin biosynthesis.</text>
</comment>
<dbReference type="GO" id="GO:0005886">
    <property type="term" value="C:plasma membrane"/>
    <property type="evidence" value="ECO:0007669"/>
    <property type="project" value="UniProtKB-SubCell"/>
</dbReference>
<comment type="similarity">
    <text evidence="3 9">Belongs to the CobD/CbiB family.</text>
</comment>
<dbReference type="NCBIfam" id="TIGR00380">
    <property type="entry name" value="cobal_cbiB"/>
    <property type="match status" value="1"/>
</dbReference>
<accession>A0A1G7I4M9</accession>
<feature type="transmembrane region" description="Helical" evidence="9">
    <location>
        <begin position="300"/>
        <end position="316"/>
    </location>
</feature>
<proteinExistence type="inferred from homology"/>
<dbReference type="GO" id="GO:0048472">
    <property type="term" value="F:threonine-phosphate decarboxylase activity"/>
    <property type="evidence" value="ECO:0007669"/>
    <property type="project" value="InterPro"/>
</dbReference>
<dbReference type="PANTHER" id="PTHR34308">
    <property type="entry name" value="COBALAMIN BIOSYNTHESIS PROTEIN CBIB"/>
    <property type="match status" value="1"/>
</dbReference>
<evidence type="ECO:0000256" key="1">
    <source>
        <dbReference type="ARBA" id="ARBA00004651"/>
    </source>
</evidence>
<evidence type="ECO:0000313" key="10">
    <source>
        <dbReference type="EMBL" id="SDF07665.1"/>
    </source>
</evidence>
<evidence type="ECO:0000256" key="4">
    <source>
        <dbReference type="ARBA" id="ARBA00022475"/>
    </source>
</evidence>
<dbReference type="HAMAP" id="MF_00024">
    <property type="entry name" value="CobD_CbiB"/>
    <property type="match status" value="1"/>
</dbReference>
<keyword evidence="7 9" id="KW-1133">Transmembrane helix</keyword>
<evidence type="ECO:0000256" key="6">
    <source>
        <dbReference type="ARBA" id="ARBA00022692"/>
    </source>
</evidence>
<evidence type="ECO:0000256" key="2">
    <source>
        <dbReference type="ARBA" id="ARBA00004953"/>
    </source>
</evidence>
<dbReference type="Proteomes" id="UP000243333">
    <property type="component" value="Unassembled WGS sequence"/>
</dbReference>
<comment type="function">
    <text evidence="9">Converts cobyric acid to cobinamide by the addition of aminopropanol on the F carboxylic group.</text>
</comment>
<dbReference type="UniPathway" id="UPA00148"/>
<gene>
    <name evidence="9" type="primary">cobD</name>
    <name evidence="10" type="ORF">SAMN05660235_00341</name>
</gene>
<keyword evidence="8 9" id="KW-0472">Membrane</keyword>
<evidence type="ECO:0000313" key="11">
    <source>
        <dbReference type="Proteomes" id="UP000243333"/>
    </source>
</evidence>
<dbReference type="GO" id="GO:0015420">
    <property type="term" value="F:ABC-type vitamin B12 transporter activity"/>
    <property type="evidence" value="ECO:0007669"/>
    <property type="project" value="UniProtKB-UniRule"/>
</dbReference>
<dbReference type="Pfam" id="PF03186">
    <property type="entry name" value="CobD_Cbib"/>
    <property type="match status" value="1"/>
</dbReference>
<evidence type="ECO:0000256" key="3">
    <source>
        <dbReference type="ARBA" id="ARBA00006263"/>
    </source>
</evidence>
<keyword evidence="6 9" id="KW-0812">Transmembrane</keyword>
<keyword evidence="11" id="KW-1185">Reference proteome</keyword>
<feature type="transmembrane region" description="Helical" evidence="9">
    <location>
        <begin position="83"/>
        <end position="100"/>
    </location>
</feature>
<feature type="transmembrane region" description="Helical" evidence="9">
    <location>
        <begin position="164"/>
        <end position="181"/>
    </location>
</feature>
<evidence type="ECO:0000256" key="5">
    <source>
        <dbReference type="ARBA" id="ARBA00022573"/>
    </source>
</evidence>
<feature type="transmembrane region" description="Helical" evidence="9">
    <location>
        <begin position="208"/>
        <end position="228"/>
    </location>
</feature>
<comment type="subcellular location">
    <subcellularLocation>
        <location evidence="1 9">Cell membrane</location>
        <topology evidence="1 9">Multi-pass membrane protein</topology>
    </subcellularLocation>
</comment>
<dbReference type="EMBL" id="FNBU01000002">
    <property type="protein sequence ID" value="SDF07665.1"/>
    <property type="molecule type" value="Genomic_DNA"/>
</dbReference>
<name>A0A1G7I4M9_9FIRM</name>
<dbReference type="AlphaFoldDB" id="A0A1G7I4M9"/>
<dbReference type="GO" id="GO:0009236">
    <property type="term" value="P:cobalamin biosynthetic process"/>
    <property type="evidence" value="ECO:0007669"/>
    <property type="project" value="UniProtKB-UniRule"/>
</dbReference>
<sequence>MLSELDKFLPLIAVSVDAFIGDPRSQYHPVVLIGKLIASLEKGLRRPQHSTFTQKLAGAVLVASVLAIVYGITWLIMKVLQEWHPVAALAGGALLLSFVISPRSLAEAGQEIYGYLATGDLAQARFKVGWIVGRDTDKLDEAEITRATVETVAENIVDGIVSPLFYAAIGGVPLAFLYRAVNTLDSMVGYKNEKYRNFGMVAARTDDVFNYLPARLTGIFIIIAAWLLRFDAWGAAKTIWRDAAKHPSPNSGIAEAGAAGALGIRLGGLNYYSGIPSFRPYMGEAKNSLAPYHIRQTIRLMYLVTFLTVLFFLVFIW</sequence>
<dbReference type="RefSeq" id="WP_171904565.1">
    <property type="nucleotide sequence ID" value="NZ_FNBU01000002.1"/>
</dbReference>
<evidence type="ECO:0000256" key="7">
    <source>
        <dbReference type="ARBA" id="ARBA00022989"/>
    </source>
</evidence>
<keyword evidence="4 9" id="KW-1003">Cell membrane</keyword>
<organism evidence="10 11">
    <name type="scientific">Sporolituus thermophilus DSM 23256</name>
    <dbReference type="NCBI Taxonomy" id="1123285"/>
    <lineage>
        <taxon>Bacteria</taxon>
        <taxon>Bacillati</taxon>
        <taxon>Bacillota</taxon>
        <taxon>Negativicutes</taxon>
        <taxon>Selenomonadales</taxon>
        <taxon>Sporomusaceae</taxon>
        <taxon>Sporolituus</taxon>
    </lineage>
</organism>
<dbReference type="InterPro" id="IPR004485">
    <property type="entry name" value="Cobalamin_biosynth_CobD/CbiB"/>
</dbReference>
<protein>
    <recommendedName>
        <fullName evidence="9">Cobalamin biosynthesis protein CobD</fullName>
    </recommendedName>
</protein>
<reference evidence="11" key="1">
    <citation type="submission" date="2016-10" db="EMBL/GenBank/DDBJ databases">
        <authorList>
            <person name="Varghese N."/>
            <person name="Submissions S."/>
        </authorList>
    </citation>
    <scope>NUCLEOTIDE SEQUENCE [LARGE SCALE GENOMIC DNA]</scope>
    <source>
        <strain evidence="11">DSM 23256</strain>
    </source>
</reference>
<feature type="transmembrane region" description="Helical" evidence="9">
    <location>
        <begin position="56"/>
        <end position="77"/>
    </location>
</feature>
<dbReference type="PANTHER" id="PTHR34308:SF1">
    <property type="entry name" value="COBALAMIN BIOSYNTHESIS PROTEIN CBIB"/>
    <property type="match status" value="1"/>
</dbReference>
<evidence type="ECO:0000256" key="9">
    <source>
        <dbReference type="HAMAP-Rule" id="MF_00024"/>
    </source>
</evidence>